<evidence type="ECO:0000313" key="8">
    <source>
        <dbReference type="Proteomes" id="UP000325763"/>
    </source>
</evidence>
<dbReference type="SUPFAM" id="SSF46894">
    <property type="entry name" value="C-terminal effector domain of the bipartite response regulators"/>
    <property type="match status" value="1"/>
</dbReference>
<dbReference type="Proteomes" id="UP000325763">
    <property type="component" value="Chromosome"/>
</dbReference>
<dbReference type="InterPro" id="IPR016032">
    <property type="entry name" value="Sig_transdc_resp-reg_C-effctor"/>
</dbReference>
<dbReference type="InterPro" id="IPR039420">
    <property type="entry name" value="WalR-like"/>
</dbReference>
<dbReference type="OrthoDB" id="9808843at2"/>
<evidence type="ECO:0000313" key="5">
    <source>
        <dbReference type="EMBL" id="AJE40468.1"/>
    </source>
</evidence>
<keyword evidence="2" id="KW-0597">Phosphoprotein</keyword>
<dbReference type="PROSITE" id="PS00622">
    <property type="entry name" value="HTH_LUXR_1"/>
    <property type="match status" value="1"/>
</dbReference>
<dbReference type="PANTHER" id="PTHR43214">
    <property type="entry name" value="TWO-COMPONENT RESPONSE REGULATOR"/>
    <property type="match status" value="1"/>
</dbReference>
<accession>A0A0B5DA56</accession>
<evidence type="ECO:0000259" key="3">
    <source>
        <dbReference type="PROSITE" id="PS50043"/>
    </source>
</evidence>
<proteinExistence type="predicted"/>
<dbReference type="SMART" id="SM00448">
    <property type="entry name" value="REC"/>
    <property type="match status" value="1"/>
</dbReference>
<dbReference type="Pfam" id="PF00072">
    <property type="entry name" value="Response_reg"/>
    <property type="match status" value="1"/>
</dbReference>
<dbReference type="Pfam" id="PF00196">
    <property type="entry name" value="GerE"/>
    <property type="match status" value="1"/>
</dbReference>
<reference evidence="6 8" key="3">
    <citation type="submission" date="2017-09" db="EMBL/GenBank/DDBJ databases">
        <title>Streptomyces genome completion.</title>
        <authorList>
            <person name="Lee N."/>
            <person name="Cho B.-K."/>
        </authorList>
    </citation>
    <scope>NUCLEOTIDE SEQUENCE [LARGE SCALE GENOMIC DNA]</scope>
    <source>
        <strain evidence="6 8">ATCC 14899</strain>
    </source>
</reference>
<organism evidence="5 7">
    <name type="scientific">Streptomyces nodosus</name>
    <dbReference type="NCBI Taxonomy" id="40318"/>
    <lineage>
        <taxon>Bacteria</taxon>
        <taxon>Bacillati</taxon>
        <taxon>Actinomycetota</taxon>
        <taxon>Actinomycetes</taxon>
        <taxon>Kitasatosporales</taxon>
        <taxon>Streptomycetaceae</taxon>
        <taxon>Streptomyces</taxon>
    </lineage>
</organism>
<keyword evidence="7" id="KW-1185">Reference proteome</keyword>
<dbReference type="PROSITE" id="PS50110">
    <property type="entry name" value="RESPONSE_REGULATORY"/>
    <property type="match status" value="1"/>
</dbReference>
<reference evidence="7" key="1">
    <citation type="submission" date="2014-09" db="EMBL/GenBank/DDBJ databases">
        <title>Sequence of the Streptomyces nodosus genome.</title>
        <authorList>
            <person name="Sweeney P."/>
            <person name="Stephens N."/>
            <person name="Murphy C."/>
            <person name="Caffrey P."/>
        </authorList>
    </citation>
    <scope>NUCLEOTIDE SEQUENCE [LARGE SCALE GENOMIC DNA]</scope>
    <source>
        <strain evidence="7">ATCC 14899</strain>
    </source>
</reference>
<name>A0A0B5DA56_9ACTN</name>
<dbReference type="InterPro" id="IPR000792">
    <property type="entry name" value="Tscrpt_reg_LuxR_C"/>
</dbReference>
<dbReference type="EMBL" id="CP023747">
    <property type="protein sequence ID" value="QEV39030.1"/>
    <property type="molecule type" value="Genomic_DNA"/>
</dbReference>
<evidence type="ECO:0000313" key="7">
    <source>
        <dbReference type="Proteomes" id="UP000031526"/>
    </source>
</evidence>
<dbReference type="GO" id="GO:0006355">
    <property type="term" value="P:regulation of DNA-templated transcription"/>
    <property type="evidence" value="ECO:0007669"/>
    <property type="project" value="InterPro"/>
</dbReference>
<dbReference type="KEGG" id="snq:CP978_11080"/>
<dbReference type="CDD" id="cd19930">
    <property type="entry name" value="REC_DesR-like"/>
    <property type="match status" value="1"/>
</dbReference>
<dbReference type="HOGENOM" id="CLU_000445_90_10_11"/>
<dbReference type="PROSITE" id="PS50043">
    <property type="entry name" value="HTH_LUXR_2"/>
    <property type="match status" value="1"/>
</dbReference>
<reference evidence="5 7" key="2">
    <citation type="journal article" date="2016" name="Appl. Microbiol. Biotechnol.">
        <title>Exploiting the genome sequence of Streptomyces nodosus for enhanced antibiotic production.</title>
        <authorList>
            <person name="Sweeney P."/>
            <person name="Murphy C.D."/>
            <person name="Caffrey P."/>
        </authorList>
    </citation>
    <scope>NUCLEOTIDE SEQUENCE [LARGE SCALE GENOMIC DNA]</scope>
    <source>
        <strain evidence="5 7">ATCC 14899</strain>
    </source>
</reference>
<keyword evidence="1 6" id="KW-0238">DNA-binding</keyword>
<dbReference type="AlphaFoldDB" id="A0A0B5DA56"/>
<protein>
    <submittedName>
        <fullName evidence="6">DNA-binding response regulator</fullName>
    </submittedName>
    <submittedName>
        <fullName evidence="5">MerR family transcriptional regulator</fullName>
    </submittedName>
</protein>
<evidence type="ECO:0000256" key="2">
    <source>
        <dbReference type="PROSITE-ProRule" id="PRU00169"/>
    </source>
</evidence>
<dbReference type="STRING" id="40318.SNOD_10755"/>
<feature type="domain" description="HTH luxR-type" evidence="3">
    <location>
        <begin position="143"/>
        <end position="208"/>
    </location>
</feature>
<dbReference type="InterPro" id="IPR011006">
    <property type="entry name" value="CheY-like_superfamily"/>
</dbReference>
<dbReference type="RefSeq" id="WP_043439916.1">
    <property type="nucleotide sequence ID" value="NZ_CP009313.1"/>
</dbReference>
<dbReference type="EMBL" id="CP009313">
    <property type="protein sequence ID" value="AJE40468.1"/>
    <property type="molecule type" value="Genomic_DNA"/>
</dbReference>
<dbReference type="Gene3D" id="3.40.50.2300">
    <property type="match status" value="1"/>
</dbReference>
<dbReference type="GO" id="GO:0003677">
    <property type="term" value="F:DNA binding"/>
    <property type="evidence" value="ECO:0007669"/>
    <property type="project" value="UniProtKB-KW"/>
</dbReference>
<evidence type="ECO:0000313" key="6">
    <source>
        <dbReference type="EMBL" id="QEV39030.1"/>
    </source>
</evidence>
<feature type="domain" description="Response regulatory" evidence="4">
    <location>
        <begin position="12"/>
        <end position="128"/>
    </location>
</feature>
<dbReference type="PANTHER" id="PTHR43214:SF42">
    <property type="entry name" value="TRANSCRIPTIONAL REGULATORY PROTEIN DESR"/>
    <property type="match status" value="1"/>
</dbReference>
<feature type="modified residue" description="4-aspartylphosphate" evidence="2">
    <location>
        <position position="63"/>
    </location>
</feature>
<dbReference type="PRINTS" id="PR00038">
    <property type="entry name" value="HTHLUXR"/>
</dbReference>
<evidence type="ECO:0000259" key="4">
    <source>
        <dbReference type="PROSITE" id="PS50110"/>
    </source>
</evidence>
<gene>
    <name evidence="6" type="ORF">CP978_11080</name>
    <name evidence="5" type="ORF">SNOD_10755</name>
</gene>
<dbReference type="SMART" id="SM00421">
    <property type="entry name" value="HTH_LUXR"/>
    <property type="match status" value="1"/>
</dbReference>
<sequence length="210" mass="22033">MPSSHRSAKSIRVLLAEDQGMMRGALALLLGMEEDIEVVAQVSAGDAIVDAVLAQRPDVALLDIELPGMSGLDAAAVLREQAPYCRVLILTTFGRPGYLRRALEAGAAGFLVKDGPVEELAAAIRRVLSGETVVDPGLAAAALSAGPSPLTARECEVLKASRDGATVSDIAAGLRLSESTVRNYLSSAIGKTGTRNRMEAVREARQQGWL</sequence>
<dbReference type="GO" id="GO:0000160">
    <property type="term" value="P:phosphorelay signal transduction system"/>
    <property type="evidence" value="ECO:0007669"/>
    <property type="project" value="InterPro"/>
</dbReference>
<dbReference type="Proteomes" id="UP000031526">
    <property type="component" value="Chromosome"/>
</dbReference>
<dbReference type="InterPro" id="IPR001789">
    <property type="entry name" value="Sig_transdc_resp-reg_receiver"/>
</dbReference>
<evidence type="ECO:0000256" key="1">
    <source>
        <dbReference type="ARBA" id="ARBA00023125"/>
    </source>
</evidence>
<dbReference type="SUPFAM" id="SSF52172">
    <property type="entry name" value="CheY-like"/>
    <property type="match status" value="1"/>
</dbReference>
<dbReference type="CDD" id="cd06170">
    <property type="entry name" value="LuxR_C_like"/>
    <property type="match status" value="1"/>
</dbReference>